<name>A0A0V1L8I7_9BILA</name>
<dbReference type="EMBL" id="JYDW01000106">
    <property type="protein sequence ID" value="KRZ55848.1"/>
    <property type="molecule type" value="Genomic_DNA"/>
</dbReference>
<gene>
    <name evidence="2" type="ORF">T02_979</name>
</gene>
<protein>
    <submittedName>
        <fullName evidence="2">Uncharacterized protein</fullName>
    </submittedName>
</protein>
<evidence type="ECO:0000313" key="2">
    <source>
        <dbReference type="EMBL" id="KRZ55848.1"/>
    </source>
</evidence>
<evidence type="ECO:0000256" key="1">
    <source>
        <dbReference type="SAM" id="Phobius"/>
    </source>
</evidence>
<proteinExistence type="predicted"/>
<keyword evidence="1" id="KW-1133">Transmembrane helix</keyword>
<keyword evidence="1" id="KW-0812">Transmembrane</keyword>
<reference evidence="2 3" key="1">
    <citation type="submission" date="2015-05" db="EMBL/GenBank/DDBJ databases">
        <title>Evolution of Trichinella species and genotypes.</title>
        <authorList>
            <person name="Korhonen P.K."/>
            <person name="Edoardo P."/>
            <person name="Giuseppe L.R."/>
            <person name="Gasser R.B."/>
        </authorList>
    </citation>
    <scope>NUCLEOTIDE SEQUENCE [LARGE SCALE GENOMIC DNA]</scope>
    <source>
        <strain evidence="2">ISS10</strain>
    </source>
</reference>
<keyword evidence="1" id="KW-0472">Membrane</keyword>
<comment type="caution">
    <text evidence="2">The sequence shown here is derived from an EMBL/GenBank/DDBJ whole genome shotgun (WGS) entry which is preliminary data.</text>
</comment>
<feature type="transmembrane region" description="Helical" evidence="1">
    <location>
        <begin position="20"/>
        <end position="39"/>
    </location>
</feature>
<evidence type="ECO:0000313" key="3">
    <source>
        <dbReference type="Proteomes" id="UP000054721"/>
    </source>
</evidence>
<organism evidence="2 3">
    <name type="scientific">Trichinella nativa</name>
    <dbReference type="NCBI Taxonomy" id="6335"/>
    <lineage>
        <taxon>Eukaryota</taxon>
        <taxon>Metazoa</taxon>
        <taxon>Ecdysozoa</taxon>
        <taxon>Nematoda</taxon>
        <taxon>Enoplea</taxon>
        <taxon>Dorylaimia</taxon>
        <taxon>Trichinellida</taxon>
        <taxon>Trichinellidae</taxon>
        <taxon>Trichinella</taxon>
    </lineage>
</organism>
<dbReference type="OrthoDB" id="10361727at2759"/>
<keyword evidence="3" id="KW-1185">Reference proteome</keyword>
<accession>A0A0V1L8I7</accession>
<dbReference type="AlphaFoldDB" id="A0A0V1L8I7"/>
<dbReference type="Proteomes" id="UP000054721">
    <property type="component" value="Unassembled WGS sequence"/>
</dbReference>
<sequence>MLSLLLRHPVSRRLHSSAVPQLFELLLHLTLIIIVILFFRKEDFAFYLCPVCVSCIFPTKSRQRAVGWLVSAGRFALIFSARAVCMRTMRLRTSVLFPVCFAVDMSHQCVVTCNFIDMFKGDQISASEPKE</sequence>